<dbReference type="AlphaFoldDB" id="A0A176RY58"/>
<feature type="domain" description="Elongation factor EFG" evidence="5">
    <location>
        <begin position="1"/>
        <end position="57"/>
    </location>
</feature>
<dbReference type="CDD" id="cd03713">
    <property type="entry name" value="EFG_mtEFG_C"/>
    <property type="match status" value="1"/>
</dbReference>
<keyword evidence="4" id="KW-0342">GTP-binding</keyword>
<evidence type="ECO:0000313" key="7">
    <source>
        <dbReference type="Proteomes" id="UP000076962"/>
    </source>
</evidence>
<keyword evidence="1" id="KW-0547">Nucleotide-binding</keyword>
<dbReference type="InterPro" id="IPR000640">
    <property type="entry name" value="EFG_V-like"/>
</dbReference>
<dbReference type="GO" id="GO:0032790">
    <property type="term" value="P:ribosome disassembly"/>
    <property type="evidence" value="ECO:0007669"/>
    <property type="project" value="TreeGrafter"/>
</dbReference>
<dbReference type="Gene3D" id="3.30.70.240">
    <property type="match status" value="1"/>
</dbReference>
<dbReference type="GO" id="GO:0017111">
    <property type="term" value="F:ribonucleoside triphosphate phosphatase activity"/>
    <property type="evidence" value="ECO:0007669"/>
    <property type="project" value="UniProtKB-ARBA"/>
</dbReference>
<sequence length="68" mass="7503">QGSDMRPPNMVCVKADVPLSELSNYQTELKSATGGHGFFTMEFSHYEPVPANVQQQLKAAYKPTEGED</sequence>
<protein>
    <submittedName>
        <fullName evidence="6">Protein containing Translation elongation factor EFG/EF2</fullName>
    </submittedName>
</protein>
<keyword evidence="2 6" id="KW-0251">Elongation factor</keyword>
<organism evidence="6 7">
    <name type="scientific">Candidatus Thiomargarita nelsonii</name>
    <dbReference type="NCBI Taxonomy" id="1003181"/>
    <lineage>
        <taxon>Bacteria</taxon>
        <taxon>Pseudomonadati</taxon>
        <taxon>Pseudomonadota</taxon>
        <taxon>Gammaproteobacteria</taxon>
        <taxon>Thiotrichales</taxon>
        <taxon>Thiotrichaceae</taxon>
        <taxon>Thiomargarita</taxon>
    </lineage>
</organism>
<keyword evidence="3" id="KW-0648">Protein biosynthesis</keyword>
<evidence type="ECO:0000256" key="4">
    <source>
        <dbReference type="ARBA" id="ARBA00023134"/>
    </source>
</evidence>
<accession>A0A176RY58</accession>
<evidence type="ECO:0000256" key="2">
    <source>
        <dbReference type="ARBA" id="ARBA00022768"/>
    </source>
</evidence>
<dbReference type="PANTHER" id="PTHR43261">
    <property type="entry name" value="TRANSLATION ELONGATION FACTOR G-RELATED"/>
    <property type="match status" value="1"/>
</dbReference>
<comment type="caution">
    <text evidence="6">The sequence shown here is derived from an EMBL/GenBank/DDBJ whole genome shotgun (WGS) entry which is preliminary data.</text>
</comment>
<proteinExistence type="predicted"/>
<dbReference type="InterPro" id="IPR035647">
    <property type="entry name" value="EFG_III/V"/>
</dbReference>
<evidence type="ECO:0000313" key="6">
    <source>
        <dbReference type="EMBL" id="OAD20695.1"/>
    </source>
</evidence>
<evidence type="ECO:0000256" key="3">
    <source>
        <dbReference type="ARBA" id="ARBA00022917"/>
    </source>
</evidence>
<dbReference type="Proteomes" id="UP000076962">
    <property type="component" value="Unassembled WGS sequence"/>
</dbReference>
<dbReference type="SMART" id="SM00838">
    <property type="entry name" value="EFG_C"/>
    <property type="match status" value="1"/>
</dbReference>
<reference evidence="6 7" key="1">
    <citation type="submission" date="2016-05" db="EMBL/GenBank/DDBJ databases">
        <title>Single-cell genome of chain-forming Candidatus Thiomargarita nelsonii and comparison to other large sulfur-oxidizing bacteria.</title>
        <authorList>
            <person name="Winkel M."/>
            <person name="Salman V."/>
            <person name="Woyke T."/>
            <person name="Schulz-Vogt H."/>
            <person name="Richter M."/>
            <person name="Flood B."/>
            <person name="Bailey J."/>
            <person name="Amann R."/>
            <person name="Mussmann M."/>
        </authorList>
    </citation>
    <scope>NUCLEOTIDE SEQUENCE [LARGE SCALE GENOMIC DNA]</scope>
    <source>
        <strain evidence="6 7">THI036</strain>
    </source>
</reference>
<feature type="non-terminal residue" evidence="6">
    <location>
        <position position="1"/>
    </location>
</feature>
<dbReference type="InterPro" id="IPR035649">
    <property type="entry name" value="EFG_V"/>
</dbReference>
<evidence type="ECO:0000259" key="5">
    <source>
        <dbReference type="SMART" id="SM00838"/>
    </source>
</evidence>
<evidence type="ECO:0000256" key="1">
    <source>
        <dbReference type="ARBA" id="ARBA00022741"/>
    </source>
</evidence>
<dbReference type="GO" id="GO:0005525">
    <property type="term" value="F:GTP binding"/>
    <property type="evidence" value="ECO:0007669"/>
    <property type="project" value="UniProtKB-KW"/>
</dbReference>
<keyword evidence="7" id="KW-1185">Reference proteome</keyword>
<dbReference type="SUPFAM" id="SSF54980">
    <property type="entry name" value="EF-G C-terminal domain-like"/>
    <property type="match status" value="1"/>
</dbReference>
<dbReference type="EMBL" id="LUTY01002176">
    <property type="protein sequence ID" value="OAD20695.1"/>
    <property type="molecule type" value="Genomic_DNA"/>
</dbReference>
<dbReference type="PANTHER" id="PTHR43261:SF1">
    <property type="entry name" value="RIBOSOME-RELEASING FACTOR 2, MITOCHONDRIAL"/>
    <property type="match status" value="1"/>
</dbReference>
<gene>
    <name evidence="6" type="ORF">THIOM_003582</name>
</gene>
<dbReference type="Pfam" id="PF00679">
    <property type="entry name" value="EFG_C"/>
    <property type="match status" value="1"/>
</dbReference>
<dbReference type="GO" id="GO:0003746">
    <property type="term" value="F:translation elongation factor activity"/>
    <property type="evidence" value="ECO:0007669"/>
    <property type="project" value="UniProtKB-KW"/>
</dbReference>
<name>A0A176RY58_9GAMM</name>